<evidence type="ECO:0008006" key="5">
    <source>
        <dbReference type="Google" id="ProtNLM"/>
    </source>
</evidence>
<protein>
    <recommendedName>
        <fullName evidence="5">Transposase</fullName>
    </recommendedName>
</protein>
<dbReference type="Proteomes" id="UP000494106">
    <property type="component" value="Unassembled WGS sequence"/>
</dbReference>
<comment type="caution">
    <text evidence="1">The sequence shown here is derived from an EMBL/GenBank/DDBJ whole genome shotgun (WGS) entry which is preliminary data.</text>
</comment>
<dbReference type="EMBL" id="CADEBD010000289">
    <property type="protein sequence ID" value="CAB3232012.1"/>
    <property type="molecule type" value="Genomic_DNA"/>
</dbReference>
<dbReference type="SUPFAM" id="SSF53098">
    <property type="entry name" value="Ribonuclease H-like"/>
    <property type="match status" value="1"/>
</dbReference>
<name>A0A8S0YT38_ARCPL</name>
<dbReference type="AlphaFoldDB" id="A0A8S0YT38"/>
<evidence type="ECO:0000313" key="3">
    <source>
        <dbReference type="Proteomes" id="UP000494106"/>
    </source>
</evidence>
<dbReference type="InterPro" id="IPR012337">
    <property type="entry name" value="RNaseH-like_sf"/>
</dbReference>
<evidence type="ECO:0000313" key="4">
    <source>
        <dbReference type="Proteomes" id="UP000494256"/>
    </source>
</evidence>
<dbReference type="EMBL" id="CADEBC010000088">
    <property type="protein sequence ID" value="CAB3222612.1"/>
    <property type="molecule type" value="Genomic_DNA"/>
</dbReference>
<reference evidence="3 4" key="1">
    <citation type="submission" date="2020-04" db="EMBL/GenBank/DDBJ databases">
        <authorList>
            <person name="Wallbank WR R."/>
            <person name="Pardo Diaz C."/>
            <person name="Kozak K."/>
            <person name="Martin S."/>
            <person name="Jiggins C."/>
            <person name="Moest M."/>
            <person name="Warren A I."/>
            <person name="Byers J.R.P. K."/>
            <person name="Montejo-Kovacevich G."/>
            <person name="Yen C E."/>
        </authorList>
    </citation>
    <scope>NUCLEOTIDE SEQUENCE [LARGE SCALE GENOMIC DNA]</scope>
</reference>
<keyword evidence="3" id="KW-1185">Reference proteome</keyword>
<gene>
    <name evidence="1" type="ORF">APLA_LOCUS1187</name>
    <name evidence="2" type="ORF">APLA_LOCUS5472</name>
</gene>
<evidence type="ECO:0000313" key="1">
    <source>
        <dbReference type="EMBL" id="CAB3222612.1"/>
    </source>
</evidence>
<dbReference type="Proteomes" id="UP000494256">
    <property type="component" value="Unassembled WGS sequence"/>
</dbReference>
<dbReference type="PANTHER" id="PTHR47501:SF5">
    <property type="entry name" value="HAT C-TERMINAL DIMERISATION DOMAIN-CONTAINING PROTEIN"/>
    <property type="match status" value="1"/>
</dbReference>
<evidence type="ECO:0000313" key="2">
    <source>
        <dbReference type="EMBL" id="CAB3232012.1"/>
    </source>
</evidence>
<proteinExistence type="predicted"/>
<organism evidence="1 3">
    <name type="scientific">Arctia plantaginis</name>
    <name type="common">Wood tiger moth</name>
    <name type="synonym">Phalaena plantaginis</name>
    <dbReference type="NCBI Taxonomy" id="874455"/>
    <lineage>
        <taxon>Eukaryota</taxon>
        <taxon>Metazoa</taxon>
        <taxon>Ecdysozoa</taxon>
        <taxon>Arthropoda</taxon>
        <taxon>Hexapoda</taxon>
        <taxon>Insecta</taxon>
        <taxon>Pterygota</taxon>
        <taxon>Neoptera</taxon>
        <taxon>Endopterygota</taxon>
        <taxon>Lepidoptera</taxon>
        <taxon>Glossata</taxon>
        <taxon>Ditrysia</taxon>
        <taxon>Noctuoidea</taxon>
        <taxon>Erebidae</taxon>
        <taxon>Arctiinae</taxon>
        <taxon>Arctia</taxon>
    </lineage>
</organism>
<sequence length="246" mass="27981">MDITLMSLRTLGRRIANYYEKQVTTIKSELSEVEYVCTALDIWSMIDNGSTFVKAFQIFGVKLSNIELVDIDKQFQGSQSLEDNSESDDEETELMNPESLHLLPVHLRCCAHTLSLCSTTDANKILSAQNTTLSDMHAAVMKKCNVLWKAAARPKSVAIIQDVLQHTLSRPGETRCNSLFDSLKQIQSIKEKSLLLHRFLNIKNVIKENEFEYIKEYLICAVPVAGALDIMQSETITYRRHQCRTF</sequence>
<accession>A0A8S0YT38</accession>
<dbReference type="OrthoDB" id="10057873at2759"/>
<dbReference type="PANTHER" id="PTHR47501">
    <property type="entry name" value="TRANSPOSASE-RELATED"/>
    <property type="match status" value="1"/>
</dbReference>